<accession>A0A2M7XCT1</accession>
<evidence type="ECO:0000313" key="3">
    <source>
        <dbReference type="EMBL" id="PJA45687.1"/>
    </source>
</evidence>
<keyword evidence="1" id="KW-0472">Membrane</keyword>
<evidence type="ECO:0000256" key="1">
    <source>
        <dbReference type="SAM" id="Phobius"/>
    </source>
</evidence>
<evidence type="ECO:0000259" key="2">
    <source>
        <dbReference type="Pfam" id="PF14257"/>
    </source>
</evidence>
<dbReference type="Proteomes" id="UP000229385">
    <property type="component" value="Unassembled WGS sequence"/>
</dbReference>
<evidence type="ECO:0000313" key="4">
    <source>
        <dbReference type="Proteomes" id="UP000229385"/>
    </source>
</evidence>
<keyword evidence="1" id="KW-1133">Transmembrane helix</keyword>
<gene>
    <name evidence="3" type="ORF">CO174_01875</name>
</gene>
<dbReference type="InterPro" id="IPR025645">
    <property type="entry name" value="DUF4349"/>
</dbReference>
<dbReference type="EMBL" id="PFWU01000024">
    <property type="protein sequence ID" value="PJA45687.1"/>
    <property type="molecule type" value="Genomic_DNA"/>
</dbReference>
<reference evidence="4" key="1">
    <citation type="submission" date="2017-09" db="EMBL/GenBank/DDBJ databases">
        <title>Depth-based differentiation of microbial function through sediment-hosted aquifers and enrichment of novel symbionts in the deep terrestrial subsurface.</title>
        <authorList>
            <person name="Probst A.J."/>
            <person name="Ladd B."/>
            <person name="Jarett J.K."/>
            <person name="Geller-Mcgrath D.E."/>
            <person name="Sieber C.M.K."/>
            <person name="Emerson J.B."/>
            <person name="Anantharaman K."/>
            <person name="Thomas B.C."/>
            <person name="Malmstrom R."/>
            <person name="Stieglmeier M."/>
            <person name="Klingl A."/>
            <person name="Woyke T."/>
            <person name="Ryan C.M."/>
            <person name="Banfield J.F."/>
        </authorList>
    </citation>
    <scope>NUCLEOTIDE SEQUENCE [LARGE SCALE GENOMIC DNA]</scope>
</reference>
<comment type="caution">
    <text evidence="3">The sequence shown here is derived from an EMBL/GenBank/DDBJ whole genome shotgun (WGS) entry which is preliminary data.</text>
</comment>
<proteinExistence type="predicted"/>
<dbReference type="Pfam" id="PF14257">
    <property type="entry name" value="DUF4349"/>
    <property type="match status" value="1"/>
</dbReference>
<feature type="domain" description="DUF4349" evidence="2">
    <location>
        <begin position="100"/>
        <end position="309"/>
    </location>
</feature>
<feature type="transmembrane region" description="Helical" evidence="1">
    <location>
        <begin position="12"/>
        <end position="35"/>
    </location>
</feature>
<dbReference type="AlphaFoldDB" id="A0A2M7XCT1"/>
<sequence length="322" mass="35083">MFKSHVFKWAVIVPLMAIGALALLVVVIGGIVSLVETTGSSFTLSSGAYPSTVLSDAAGDARSFLAMDEDLAYAESESTTLYPVEEEKVLLDDGTVVETKIIKTGSLELVVDDANEAGSLMGQIAEQNSGYVQSSNYYERTDGTRSGTIVIRVPVESFDTVMEGAKGYANVVERESISADDVTEDYVDILARLHNAEAQEEAFLDILDLATDVEDILAVQRELLYVREMIEVYQGRLNYLESQTSFSTITITLSEEPTIEIGGKTFRPGTTVKQAAQAVVLIAQGLVTFVIWLVIIGGGIGIPVALIVWLIVWLYQRRKHRS</sequence>
<protein>
    <recommendedName>
        <fullName evidence="2">DUF4349 domain-containing protein</fullName>
    </recommendedName>
</protein>
<name>A0A2M7XCT1_9BACT</name>
<organism evidence="3 4">
    <name type="scientific">Candidatus Uhrbacteria bacterium CG_4_9_14_3_um_filter_50_9</name>
    <dbReference type="NCBI Taxonomy" id="1975035"/>
    <lineage>
        <taxon>Bacteria</taxon>
        <taxon>Candidatus Uhriibacteriota</taxon>
    </lineage>
</organism>
<keyword evidence="1" id="KW-0812">Transmembrane</keyword>
<feature type="transmembrane region" description="Helical" evidence="1">
    <location>
        <begin position="289"/>
        <end position="315"/>
    </location>
</feature>